<name>A0A7K0KBR3_9BACT</name>
<keyword evidence="1" id="KW-0732">Signal</keyword>
<evidence type="ECO:0000313" key="2">
    <source>
        <dbReference type="EMBL" id="MST83309.1"/>
    </source>
</evidence>
<organism evidence="2 3">
    <name type="scientific">Hallella mizrahii</name>
    <dbReference type="NCBI Taxonomy" id="2606637"/>
    <lineage>
        <taxon>Bacteria</taxon>
        <taxon>Pseudomonadati</taxon>
        <taxon>Bacteroidota</taxon>
        <taxon>Bacteroidia</taxon>
        <taxon>Bacteroidales</taxon>
        <taxon>Prevotellaceae</taxon>
        <taxon>Hallella</taxon>
    </lineage>
</organism>
<feature type="signal peptide" evidence="1">
    <location>
        <begin position="1"/>
        <end position="21"/>
    </location>
</feature>
<gene>
    <name evidence="2" type="ORF">FYJ73_01175</name>
</gene>
<dbReference type="RefSeq" id="WP_154532799.1">
    <property type="nucleotide sequence ID" value="NZ_VUNG01000002.1"/>
</dbReference>
<keyword evidence="3" id="KW-1185">Reference proteome</keyword>
<evidence type="ECO:0008006" key="4">
    <source>
        <dbReference type="Google" id="ProtNLM"/>
    </source>
</evidence>
<protein>
    <recommendedName>
        <fullName evidence="4">Lipoprotein</fullName>
    </recommendedName>
</protein>
<evidence type="ECO:0000313" key="3">
    <source>
        <dbReference type="Proteomes" id="UP000438914"/>
    </source>
</evidence>
<dbReference type="PROSITE" id="PS51257">
    <property type="entry name" value="PROKAR_LIPOPROTEIN"/>
    <property type="match status" value="1"/>
</dbReference>
<comment type="caution">
    <text evidence="2">The sequence shown here is derived from an EMBL/GenBank/DDBJ whole genome shotgun (WGS) entry which is preliminary data.</text>
</comment>
<accession>A0A7K0KBR3</accession>
<feature type="chain" id="PRO_5029857178" description="Lipoprotein" evidence="1">
    <location>
        <begin position="22"/>
        <end position="216"/>
    </location>
</feature>
<proteinExistence type="predicted"/>
<dbReference type="AlphaFoldDB" id="A0A7K0KBR3"/>
<reference evidence="2 3" key="1">
    <citation type="submission" date="2019-08" db="EMBL/GenBank/DDBJ databases">
        <title>In-depth cultivation of the pig gut microbiome towards novel bacterial diversity and tailored functional studies.</title>
        <authorList>
            <person name="Wylensek D."/>
            <person name="Hitch T.C.A."/>
            <person name="Clavel T."/>
        </authorList>
    </citation>
    <scope>NUCLEOTIDE SEQUENCE [LARGE SCALE GENOMIC DNA]</scope>
    <source>
        <strain evidence="2 3">LKV-178-WT-2A</strain>
    </source>
</reference>
<evidence type="ECO:0000256" key="1">
    <source>
        <dbReference type="SAM" id="SignalP"/>
    </source>
</evidence>
<sequence>MKAFKIMMAVAAIAVVPMLFTSCDDDPDYWYDDWYDDWTWGNDYNHRPDDDDVNNQDFFVAMAQTLNGQWRGSMRAYELNEQGVAVDSIDHSTDIEFVQYNNTAISGTGTQYDYNPQTNEKELQRDFTWYIDPKTGDIYLTYKTVLENGSTTDYVMRVAYDDLNLNDRTFTGYLWSSAGGEVDDFWFNRYTGNAKAATRGSDKGKTHWKVVMTAKK</sequence>
<dbReference type="Proteomes" id="UP000438914">
    <property type="component" value="Unassembled WGS sequence"/>
</dbReference>
<dbReference type="EMBL" id="VUNG01000002">
    <property type="protein sequence ID" value="MST83309.1"/>
    <property type="molecule type" value="Genomic_DNA"/>
</dbReference>